<evidence type="ECO:0000313" key="1">
    <source>
        <dbReference type="EMBL" id="PKB92573.1"/>
    </source>
</evidence>
<sequence>MHVRPVAWDRVLSKTIFNCWNKTGILPDDMNSYNEIEENRHNETEENEYREIQDLINKLEIH</sequence>
<protein>
    <submittedName>
        <fullName evidence="1">Uncharacterized protein</fullName>
    </submittedName>
</protein>
<gene>
    <name evidence="1" type="ORF">RhiirA5_444186</name>
</gene>
<proteinExistence type="predicted"/>
<evidence type="ECO:0000313" key="2">
    <source>
        <dbReference type="Proteomes" id="UP000232722"/>
    </source>
</evidence>
<organism evidence="1 2">
    <name type="scientific">Rhizophagus irregularis</name>
    <dbReference type="NCBI Taxonomy" id="588596"/>
    <lineage>
        <taxon>Eukaryota</taxon>
        <taxon>Fungi</taxon>
        <taxon>Fungi incertae sedis</taxon>
        <taxon>Mucoromycota</taxon>
        <taxon>Glomeromycotina</taxon>
        <taxon>Glomeromycetes</taxon>
        <taxon>Glomerales</taxon>
        <taxon>Glomeraceae</taxon>
        <taxon>Rhizophagus</taxon>
    </lineage>
</organism>
<accession>A0A2N0NDB6</accession>
<reference evidence="1 2" key="2">
    <citation type="submission" date="2017-09" db="EMBL/GenBank/DDBJ databases">
        <title>Extensive intraspecific genome diversity in a model arbuscular mycorrhizal fungus.</title>
        <authorList>
            <person name="Chen E.C."/>
            <person name="Morin E."/>
            <person name="Beaudet D."/>
            <person name="Noel J."/>
            <person name="Ndikumana S."/>
            <person name="Charron P."/>
            <person name="St-Onge C."/>
            <person name="Giorgi J."/>
            <person name="Grigoriev I.V."/>
            <person name="Roux C."/>
            <person name="Martin F.M."/>
            <person name="Corradi N."/>
        </authorList>
    </citation>
    <scope>NUCLEOTIDE SEQUENCE [LARGE SCALE GENOMIC DNA]</scope>
    <source>
        <strain evidence="1 2">A5</strain>
    </source>
</reference>
<dbReference type="EMBL" id="LLXJ01010608">
    <property type="protein sequence ID" value="PKB92573.1"/>
    <property type="molecule type" value="Genomic_DNA"/>
</dbReference>
<name>A0A2N0NDB6_9GLOM</name>
<dbReference type="AlphaFoldDB" id="A0A2N0NDB6"/>
<reference evidence="1 2" key="1">
    <citation type="submission" date="2016-04" db="EMBL/GenBank/DDBJ databases">
        <title>Genome analyses suggest a sexual origin of heterokaryosis in a supposedly ancient asexual fungus.</title>
        <authorList>
            <person name="Ropars J."/>
            <person name="Sedzielewska K."/>
            <person name="Noel J."/>
            <person name="Charron P."/>
            <person name="Farinelli L."/>
            <person name="Marton T."/>
            <person name="Kruger M."/>
            <person name="Pelin A."/>
            <person name="Brachmann A."/>
            <person name="Corradi N."/>
        </authorList>
    </citation>
    <scope>NUCLEOTIDE SEQUENCE [LARGE SCALE GENOMIC DNA]</scope>
    <source>
        <strain evidence="1 2">A5</strain>
    </source>
</reference>
<dbReference type="Proteomes" id="UP000232722">
    <property type="component" value="Unassembled WGS sequence"/>
</dbReference>
<comment type="caution">
    <text evidence="1">The sequence shown here is derived from an EMBL/GenBank/DDBJ whole genome shotgun (WGS) entry which is preliminary data.</text>
</comment>